<dbReference type="InterPro" id="IPR036097">
    <property type="entry name" value="HisK_dim/P_sf"/>
</dbReference>
<dbReference type="PROSITE" id="PS50885">
    <property type="entry name" value="HAMP"/>
    <property type="match status" value="1"/>
</dbReference>
<keyword evidence="11" id="KW-0812">Transmembrane</keyword>
<dbReference type="SMART" id="SM00304">
    <property type="entry name" value="HAMP"/>
    <property type="match status" value="1"/>
</dbReference>
<feature type="transmembrane region" description="Helical" evidence="11">
    <location>
        <begin position="7"/>
        <end position="28"/>
    </location>
</feature>
<keyword evidence="11" id="KW-1133">Transmembrane helix</keyword>
<evidence type="ECO:0000256" key="6">
    <source>
        <dbReference type="ARBA" id="ARBA00022741"/>
    </source>
</evidence>
<dbReference type="PROSITE" id="PS50109">
    <property type="entry name" value="HIS_KIN"/>
    <property type="match status" value="1"/>
</dbReference>
<dbReference type="InterPro" id="IPR003660">
    <property type="entry name" value="HAMP_dom"/>
</dbReference>
<dbReference type="Proteomes" id="UP000030652">
    <property type="component" value="Unassembled WGS sequence"/>
</dbReference>
<dbReference type="Pfam" id="PF00512">
    <property type="entry name" value="HisKA"/>
    <property type="match status" value="1"/>
</dbReference>
<dbReference type="NCBIfam" id="TIGR00229">
    <property type="entry name" value="sensory_box"/>
    <property type="match status" value="1"/>
</dbReference>
<keyword evidence="8" id="KW-0067">ATP-binding</keyword>
<evidence type="ECO:0000256" key="8">
    <source>
        <dbReference type="ARBA" id="ARBA00022840"/>
    </source>
</evidence>
<dbReference type="eggNOG" id="COG4191">
    <property type="taxonomic scope" value="Bacteria"/>
</dbReference>
<dbReference type="SUPFAM" id="SSF158472">
    <property type="entry name" value="HAMP domain-like"/>
    <property type="match status" value="1"/>
</dbReference>
<dbReference type="CDD" id="cd00082">
    <property type="entry name" value="HisKA"/>
    <property type="match status" value="1"/>
</dbReference>
<dbReference type="InterPro" id="IPR004358">
    <property type="entry name" value="Sig_transdc_His_kin-like_C"/>
</dbReference>
<dbReference type="GO" id="GO:0005524">
    <property type="term" value="F:ATP binding"/>
    <property type="evidence" value="ECO:0007669"/>
    <property type="project" value="UniProtKB-KW"/>
</dbReference>
<dbReference type="EC" id="2.7.13.3" evidence="3"/>
<reference evidence="15 16" key="1">
    <citation type="submission" date="2014-10" db="EMBL/GenBank/DDBJ databases">
        <title>Draft genome of anammox bacterium scalindua brodae, obtained using differential coverage binning of sequence data from two enrichment reactors.</title>
        <authorList>
            <person name="Speth D.R."/>
            <person name="Russ L."/>
            <person name="Kartal B."/>
            <person name="Op den Camp H.J."/>
            <person name="Dutilh B.E."/>
            <person name="Jetten M.S."/>
        </authorList>
    </citation>
    <scope>NUCLEOTIDE SEQUENCE [LARGE SCALE GENOMIC DNA]</scope>
    <source>
        <strain evidence="15">RU1</strain>
    </source>
</reference>
<dbReference type="CDD" id="cd06225">
    <property type="entry name" value="HAMP"/>
    <property type="match status" value="1"/>
</dbReference>
<evidence type="ECO:0000256" key="7">
    <source>
        <dbReference type="ARBA" id="ARBA00022777"/>
    </source>
</evidence>
<dbReference type="AlphaFoldDB" id="A0A0B0EM45"/>
<dbReference type="InterPro" id="IPR000700">
    <property type="entry name" value="PAS-assoc_C"/>
</dbReference>
<feature type="coiled-coil region" evidence="10">
    <location>
        <begin position="521"/>
        <end position="552"/>
    </location>
</feature>
<name>A0A0B0EM45_9BACT</name>
<dbReference type="PRINTS" id="PR00344">
    <property type="entry name" value="BCTRLSENSOR"/>
</dbReference>
<keyword evidence="10" id="KW-0175">Coiled coil</keyword>
<dbReference type="Gene3D" id="3.30.450.20">
    <property type="entry name" value="PAS domain"/>
    <property type="match status" value="2"/>
</dbReference>
<gene>
    <name evidence="15" type="ORF">SCABRO_00102</name>
</gene>
<dbReference type="SUPFAM" id="SSF55874">
    <property type="entry name" value="ATPase domain of HSP90 chaperone/DNA topoisomerase II/histidine kinase"/>
    <property type="match status" value="1"/>
</dbReference>
<evidence type="ECO:0000256" key="2">
    <source>
        <dbReference type="ARBA" id="ARBA00004370"/>
    </source>
</evidence>
<dbReference type="SMART" id="SM00387">
    <property type="entry name" value="HATPase_c"/>
    <property type="match status" value="1"/>
</dbReference>
<feature type="domain" description="PAC" evidence="13">
    <location>
        <begin position="610"/>
        <end position="664"/>
    </location>
</feature>
<comment type="catalytic activity">
    <reaction evidence="1">
        <text>ATP + protein L-histidine = ADP + protein N-phospho-L-histidine.</text>
        <dbReference type="EC" id="2.7.13.3"/>
    </reaction>
</comment>
<evidence type="ECO:0000256" key="1">
    <source>
        <dbReference type="ARBA" id="ARBA00000085"/>
    </source>
</evidence>
<dbReference type="InterPro" id="IPR036890">
    <property type="entry name" value="HATPase_C_sf"/>
</dbReference>
<evidence type="ECO:0000256" key="5">
    <source>
        <dbReference type="ARBA" id="ARBA00022679"/>
    </source>
</evidence>
<evidence type="ECO:0000256" key="4">
    <source>
        <dbReference type="ARBA" id="ARBA00022553"/>
    </source>
</evidence>
<proteinExistence type="predicted"/>
<feature type="transmembrane region" description="Helical" evidence="11">
    <location>
        <begin position="460"/>
        <end position="479"/>
    </location>
</feature>
<evidence type="ECO:0000313" key="15">
    <source>
        <dbReference type="EMBL" id="KHE94127.1"/>
    </source>
</evidence>
<dbReference type="SUPFAM" id="SSF55785">
    <property type="entry name" value="PYP-like sensor domain (PAS domain)"/>
    <property type="match status" value="1"/>
</dbReference>
<dbReference type="SMART" id="SM00388">
    <property type="entry name" value="HisKA"/>
    <property type="match status" value="1"/>
</dbReference>
<keyword evidence="4" id="KW-0597">Phosphoprotein</keyword>
<evidence type="ECO:0000313" key="16">
    <source>
        <dbReference type="Proteomes" id="UP000030652"/>
    </source>
</evidence>
<keyword evidence="11" id="KW-0472">Membrane</keyword>
<keyword evidence="5" id="KW-0808">Transferase</keyword>
<keyword evidence="6" id="KW-0547">Nucleotide-binding</keyword>
<dbReference type="Gene3D" id="3.30.565.10">
    <property type="entry name" value="Histidine kinase-like ATPase, C-terminal domain"/>
    <property type="match status" value="1"/>
</dbReference>
<keyword evidence="7 15" id="KW-0418">Kinase</keyword>
<dbReference type="PROSITE" id="PS50113">
    <property type="entry name" value="PAC"/>
    <property type="match status" value="1"/>
</dbReference>
<keyword evidence="9" id="KW-0902">Two-component regulatory system</keyword>
<dbReference type="Pfam" id="PF00672">
    <property type="entry name" value="HAMP"/>
    <property type="match status" value="1"/>
</dbReference>
<dbReference type="PANTHER" id="PTHR43065">
    <property type="entry name" value="SENSOR HISTIDINE KINASE"/>
    <property type="match status" value="1"/>
</dbReference>
<dbReference type="InterPro" id="IPR003661">
    <property type="entry name" value="HisK_dim/P_dom"/>
</dbReference>
<dbReference type="Pfam" id="PF02518">
    <property type="entry name" value="HATPase_c"/>
    <property type="match status" value="1"/>
</dbReference>
<dbReference type="Pfam" id="PF13426">
    <property type="entry name" value="PAS_9"/>
    <property type="match status" value="1"/>
</dbReference>
<dbReference type="SUPFAM" id="SSF47384">
    <property type="entry name" value="Homodimeric domain of signal transducing histidine kinase"/>
    <property type="match status" value="1"/>
</dbReference>
<dbReference type="Gene3D" id="1.10.287.130">
    <property type="match status" value="1"/>
</dbReference>
<dbReference type="GO" id="GO:0000155">
    <property type="term" value="F:phosphorelay sensor kinase activity"/>
    <property type="evidence" value="ECO:0007669"/>
    <property type="project" value="InterPro"/>
</dbReference>
<dbReference type="Gene3D" id="6.10.340.10">
    <property type="match status" value="1"/>
</dbReference>
<feature type="domain" description="HAMP" evidence="14">
    <location>
        <begin position="481"/>
        <end position="533"/>
    </location>
</feature>
<evidence type="ECO:0000259" key="12">
    <source>
        <dbReference type="PROSITE" id="PS50109"/>
    </source>
</evidence>
<feature type="domain" description="Histidine kinase" evidence="12">
    <location>
        <begin position="677"/>
        <end position="890"/>
    </location>
</feature>
<evidence type="ECO:0000256" key="9">
    <source>
        <dbReference type="ARBA" id="ARBA00023012"/>
    </source>
</evidence>
<dbReference type="EMBL" id="JRYO01000013">
    <property type="protein sequence ID" value="KHE94127.1"/>
    <property type="molecule type" value="Genomic_DNA"/>
</dbReference>
<evidence type="ECO:0000256" key="3">
    <source>
        <dbReference type="ARBA" id="ARBA00012438"/>
    </source>
</evidence>
<organism evidence="15 16">
    <name type="scientific">Candidatus Scalindua brodae</name>
    <dbReference type="NCBI Taxonomy" id="237368"/>
    <lineage>
        <taxon>Bacteria</taxon>
        <taxon>Pseudomonadati</taxon>
        <taxon>Planctomycetota</taxon>
        <taxon>Candidatus Brocadiia</taxon>
        <taxon>Candidatus Brocadiales</taxon>
        <taxon>Candidatus Scalinduaceae</taxon>
        <taxon>Candidatus Scalindua</taxon>
    </lineage>
</organism>
<dbReference type="InterPro" id="IPR005467">
    <property type="entry name" value="His_kinase_dom"/>
</dbReference>
<comment type="subcellular location">
    <subcellularLocation>
        <location evidence="2">Membrane</location>
    </subcellularLocation>
</comment>
<evidence type="ECO:0000256" key="10">
    <source>
        <dbReference type="SAM" id="Coils"/>
    </source>
</evidence>
<dbReference type="InterPro" id="IPR003594">
    <property type="entry name" value="HATPase_dom"/>
</dbReference>
<protein>
    <recommendedName>
        <fullName evidence="3">histidine kinase</fullName>
        <ecNumber evidence="3">2.7.13.3</ecNumber>
    </recommendedName>
</protein>
<evidence type="ECO:0000256" key="11">
    <source>
        <dbReference type="SAM" id="Phobius"/>
    </source>
</evidence>
<evidence type="ECO:0000259" key="14">
    <source>
        <dbReference type="PROSITE" id="PS50885"/>
    </source>
</evidence>
<dbReference type="CDD" id="cd00130">
    <property type="entry name" value="PAS"/>
    <property type="match status" value="1"/>
</dbReference>
<comment type="caution">
    <text evidence="15">The sequence shown here is derived from an EMBL/GenBank/DDBJ whole genome shotgun (WGS) entry which is preliminary data.</text>
</comment>
<evidence type="ECO:0000259" key="13">
    <source>
        <dbReference type="PROSITE" id="PS50113"/>
    </source>
</evidence>
<accession>A0A0B0EM45</accession>
<dbReference type="GO" id="GO:0016020">
    <property type="term" value="C:membrane"/>
    <property type="evidence" value="ECO:0007669"/>
    <property type="project" value="UniProtKB-SubCell"/>
</dbReference>
<dbReference type="InterPro" id="IPR000014">
    <property type="entry name" value="PAS"/>
</dbReference>
<dbReference type="InterPro" id="IPR035965">
    <property type="entry name" value="PAS-like_dom_sf"/>
</dbReference>
<sequence>MNIQRRILLWFIIPFILMSPIAPAVYYFHARKTLKQNVLDQLEIAAEAVEINLHTFIEAKRGMIIDFSSDGFIGDATEEITMKDRRLEYYTSALNNHLITNKKTLDQSIHEVFIVDFKDKVIASTDEGRIGEFVSPERFLAEKMVSGVFVGEPYYDTRLKAFLIDFSTILLNTSSREPIGFIVNRIKIEQREDSVRDGKPTIQDIKNNYSELVAANKIRIIDFGSDGFIRDYAESIARKDERAFYYTDILNNHLYENKQSIDTDLLAVFVVNLDGVIISSTETGQIGRSVSDEPFFTKTMERGSSISDLYHLPDSRQKTFFTVAKLFSNKTDDIAIGIIVNRYSGEFFERITDAKQSKMVMKVKPRKELGEKGETYIVNSDKLMLTGSEFIEDAVFKQVVDTDGVRTAFESGRGMIGIYPDYRGVPVIGYSRYHEELNWVILAEKDVLEAYAPLAYLRNVSVIAGIMCIMVFCAVAVFISRGITLPIKKLIKSTRNMAKGDMTEQITVKSKDEIGILARSFNTMRIKIAKLLKDIEEAKQDWESTFDSVEEIIILYDRGCRITRCNNELLNRLNVRSEDIIGKRCYDLFYDNKKKESAHKHDCEVAKTFKTLKPSTIEKESTILNGTFLLTTFPRYNHNGEFAGVVQIMRDITEQKLAQDQLMLTHKMASLGQLTAGVVHEVLNPVNIISGHVQLLLAEAAKGSKTEEDLKSIQEEIDRIVKITDGLLRFSRKGISVTGDVEMNSLLERIISVVEPEMKLSNIECISRFEVGLPKITANSDELRQVFLNMIMNAKGAMPQGGALTVITESIKEEEVPFVRIWIADTGCGIARKILDKLFDPFFTTKKEGQGTGLGLSISYGIVQNHGGKISVESLEGKGTTFIIDLPVKD</sequence>
<dbReference type="PANTHER" id="PTHR43065:SF46">
    <property type="entry name" value="C4-DICARBOXYLATE TRANSPORT SENSOR PROTEIN DCTB"/>
    <property type="match status" value="1"/>
</dbReference>